<dbReference type="Gene3D" id="2.70.98.60">
    <property type="entry name" value="alpha-galactosidase from lactobacil brevis"/>
    <property type="match status" value="1"/>
</dbReference>
<dbReference type="FunFam" id="3.20.20.70:FF:000118">
    <property type="entry name" value="Alpha-galactosidase"/>
    <property type="match status" value="1"/>
</dbReference>
<evidence type="ECO:0000256" key="3">
    <source>
        <dbReference type="ARBA" id="ARBA00022801"/>
    </source>
</evidence>
<keyword evidence="11" id="KW-1185">Reference proteome</keyword>
<accession>A0A7W8EF61</accession>
<evidence type="ECO:0000256" key="5">
    <source>
        <dbReference type="PIRNR" id="PIRNR005536"/>
    </source>
</evidence>
<feature type="binding site" evidence="7">
    <location>
        <position position="411"/>
    </location>
    <ligand>
        <name>substrate</name>
    </ligand>
</feature>
<dbReference type="GO" id="GO:0016052">
    <property type="term" value="P:carbohydrate catabolic process"/>
    <property type="evidence" value="ECO:0007669"/>
    <property type="project" value="InterPro"/>
</dbReference>
<evidence type="ECO:0000313" key="11">
    <source>
        <dbReference type="Proteomes" id="UP000568380"/>
    </source>
</evidence>
<feature type="binding site" evidence="7">
    <location>
        <begin position="334"/>
        <end position="335"/>
    </location>
    <ligand>
        <name>substrate</name>
    </ligand>
</feature>
<dbReference type="PANTHER" id="PTHR43053">
    <property type="entry name" value="GLYCOSIDASE FAMILY 31"/>
    <property type="match status" value="1"/>
</dbReference>
<proteinExistence type="inferred from homology"/>
<dbReference type="PANTHER" id="PTHR43053:SF3">
    <property type="entry name" value="ALPHA-GALACTOSIDASE C-RELATED"/>
    <property type="match status" value="1"/>
</dbReference>
<dbReference type="InterPro" id="IPR031704">
    <property type="entry name" value="Glyco_hydro_36_N"/>
</dbReference>
<organism evidence="10 11">
    <name type="scientific">Nonomuraea endophytica</name>
    <dbReference type="NCBI Taxonomy" id="714136"/>
    <lineage>
        <taxon>Bacteria</taxon>
        <taxon>Bacillati</taxon>
        <taxon>Actinomycetota</taxon>
        <taxon>Actinomycetes</taxon>
        <taxon>Streptosporangiales</taxon>
        <taxon>Streptosporangiaceae</taxon>
        <taxon>Nonomuraea</taxon>
    </lineage>
</organism>
<dbReference type="Pfam" id="PF16875">
    <property type="entry name" value="Glyco_hydro_36N"/>
    <property type="match status" value="1"/>
</dbReference>
<dbReference type="GO" id="GO:0004557">
    <property type="term" value="F:alpha-galactosidase activity"/>
    <property type="evidence" value="ECO:0007669"/>
    <property type="project" value="UniProtKB-UniRule"/>
</dbReference>
<dbReference type="InterPro" id="IPR017853">
    <property type="entry name" value="GH"/>
</dbReference>
<keyword evidence="4 5" id="KW-0326">Glycosidase</keyword>
<dbReference type="InterPro" id="IPR050985">
    <property type="entry name" value="Alpha-glycosidase_related"/>
</dbReference>
<comment type="catalytic activity">
    <reaction evidence="1 5">
        <text>Hydrolysis of terminal, non-reducing alpha-D-galactose residues in alpha-D-galactosides, including galactose oligosaccharides, galactomannans and galactolipids.</text>
        <dbReference type="EC" id="3.2.1.22"/>
    </reaction>
</comment>
<dbReference type="InterPro" id="IPR002252">
    <property type="entry name" value="Glyco_hydro_36"/>
</dbReference>
<evidence type="ECO:0000256" key="7">
    <source>
        <dbReference type="PIRSR" id="PIRSR005536-2"/>
    </source>
</evidence>
<dbReference type="Proteomes" id="UP000568380">
    <property type="component" value="Unassembled WGS sequence"/>
</dbReference>
<dbReference type="PRINTS" id="PR00743">
    <property type="entry name" value="GLHYDRLASE36"/>
</dbReference>
<feature type="binding site" evidence="7">
    <location>
        <begin position="444"/>
        <end position="448"/>
    </location>
    <ligand>
        <name>substrate</name>
    </ligand>
</feature>
<evidence type="ECO:0000256" key="2">
    <source>
        <dbReference type="ARBA" id="ARBA00012755"/>
    </source>
</evidence>
<reference evidence="10 11" key="1">
    <citation type="submission" date="2020-08" db="EMBL/GenBank/DDBJ databases">
        <title>Genomic Encyclopedia of Type Strains, Phase IV (KMG-IV): sequencing the most valuable type-strain genomes for metagenomic binning, comparative biology and taxonomic classification.</title>
        <authorList>
            <person name="Goeker M."/>
        </authorList>
    </citation>
    <scope>NUCLEOTIDE SEQUENCE [LARGE SCALE GENOMIC DNA]</scope>
    <source>
        <strain evidence="10 11">DSM 45385</strain>
    </source>
</reference>
<dbReference type="EMBL" id="JACHIN010000003">
    <property type="protein sequence ID" value="MBB5077006.1"/>
    <property type="molecule type" value="Genomic_DNA"/>
</dbReference>
<dbReference type="AlphaFoldDB" id="A0A7W8EF61"/>
<evidence type="ECO:0000259" key="8">
    <source>
        <dbReference type="Pfam" id="PF16874"/>
    </source>
</evidence>
<dbReference type="CDD" id="cd14791">
    <property type="entry name" value="GH36"/>
    <property type="match status" value="1"/>
</dbReference>
<protein>
    <recommendedName>
        <fullName evidence="2 5">Alpha-galactosidase</fullName>
        <ecNumber evidence="2 5">3.2.1.22</ecNumber>
    </recommendedName>
</protein>
<evidence type="ECO:0000256" key="1">
    <source>
        <dbReference type="ARBA" id="ARBA00001255"/>
    </source>
</evidence>
<dbReference type="Gene3D" id="2.60.40.1180">
    <property type="entry name" value="Golgi alpha-mannosidase II"/>
    <property type="match status" value="1"/>
</dbReference>
<dbReference type="Pfam" id="PF02065">
    <property type="entry name" value="Melibiase"/>
    <property type="match status" value="1"/>
</dbReference>
<dbReference type="SUPFAM" id="SSF51445">
    <property type="entry name" value="(Trans)glycosidases"/>
    <property type="match status" value="1"/>
</dbReference>
<sequence>MSLIAFDPSRRRWSLTTPRTSYVIGLTDDDVPACLHWGPRLTPEQAAALPGAVPFRASSFDESGVAEELLTEAGARFGAASLQIRFANGDTGVEWQHTGHEIEDGHLTILMRDRAHPLEVALHYRVRADSDVVERWTEIRSEEPVTLLRCDSAAWNLPPLPGYRLSHASGGWAAENSVRRVELPVGETVLTSRRGITSHQANPWVMVDSGEAGEEHGEVWSAALAWSGSWRLTLGRTPSGRTGWTGGFGHEGVSWQGTEWSTPVFAGLYSDGGFGGASRTWHRYVNEHVRPAAGELRPLLYNSWEAVGFDVGEESQKRMAALAARVGAEVFVMDDAWFGGRTSDRAGLGDWWPNPVRFPDGLTPLIEEVHRLGMKFGLWVEPEMVNPDSDLYREHPDWVVHMPGRPRTELRHQLLLDFSRPEVADWAHKWLHRLVSEHAIDFLKWDCNRTFTQADPGDLLVGHVRAVYSILDRLRADHPHLRVEACSGGGGRTDLGMMARTDQVWTSDNTDAADRLSIQHGFTQIYPAGAMAAWVTDSPNPITGRRVPLAFRFHVAMAGVLGLGGDLPNWSERELDEAAGLVALYKDIRPVVQYGELHRLREAVQYTLGERVVVLAFRRRAAFGAPGVPLRLSGLDPDARYRDEDTGAVHHGVLLTSRGLLPPFPNDDYASALIRLRKEQP</sequence>
<feature type="active site" description="Nucleophile" evidence="6">
    <location>
        <position position="446"/>
    </location>
</feature>
<dbReference type="InterPro" id="IPR013785">
    <property type="entry name" value="Aldolase_TIM"/>
</dbReference>
<feature type="binding site" evidence="7">
    <location>
        <position position="486"/>
    </location>
    <ligand>
        <name>substrate</name>
    </ligand>
</feature>
<feature type="domain" description="Glycosyl hydrolase family 36 N-terminal" evidence="9">
    <location>
        <begin position="32"/>
        <end position="256"/>
    </location>
</feature>
<feature type="binding site" evidence="7">
    <location>
        <position position="172"/>
    </location>
    <ligand>
        <name>substrate</name>
    </ligand>
</feature>
<comment type="caution">
    <text evidence="10">The sequence shown here is derived from an EMBL/GenBank/DDBJ whole genome shotgun (WGS) entry which is preliminary data.</text>
</comment>
<comment type="similarity">
    <text evidence="5">Belongs to the glycosyl hydrolase.</text>
</comment>
<evidence type="ECO:0000259" key="9">
    <source>
        <dbReference type="Pfam" id="PF16875"/>
    </source>
</evidence>
<gene>
    <name evidence="10" type="ORF">HNR40_002479</name>
</gene>
<evidence type="ECO:0000256" key="6">
    <source>
        <dbReference type="PIRSR" id="PIRSR005536-1"/>
    </source>
</evidence>
<dbReference type="Pfam" id="PF16874">
    <property type="entry name" value="Glyco_hydro_36C"/>
    <property type="match status" value="1"/>
</dbReference>
<name>A0A7W8EF61_9ACTN</name>
<feature type="binding site" evidence="7">
    <location>
        <position position="508"/>
    </location>
    <ligand>
        <name>substrate</name>
    </ligand>
</feature>
<feature type="domain" description="Glycosyl hydrolase family 36 C-terminal" evidence="8">
    <location>
        <begin position="609"/>
        <end position="676"/>
    </location>
</feature>
<dbReference type="EC" id="3.2.1.22" evidence="2 5"/>
<dbReference type="InterPro" id="IPR038417">
    <property type="entry name" value="Alpga-gal_N_sf"/>
</dbReference>
<feature type="active site" description="Proton donor" evidence="6">
    <location>
        <position position="508"/>
    </location>
</feature>
<dbReference type="RefSeq" id="WP_184960615.1">
    <property type="nucleotide sequence ID" value="NZ_JACHIN010000003.1"/>
</dbReference>
<evidence type="ECO:0000256" key="4">
    <source>
        <dbReference type="ARBA" id="ARBA00023295"/>
    </source>
</evidence>
<dbReference type="InterPro" id="IPR013780">
    <property type="entry name" value="Glyco_hydro_b"/>
</dbReference>
<dbReference type="PIRSF" id="PIRSF005536">
    <property type="entry name" value="Agal"/>
    <property type="match status" value="1"/>
</dbReference>
<keyword evidence="3 5" id="KW-0378">Hydrolase</keyword>
<dbReference type="InterPro" id="IPR031705">
    <property type="entry name" value="Glyco_hydro_36_C"/>
</dbReference>
<evidence type="ECO:0000313" key="10">
    <source>
        <dbReference type="EMBL" id="MBB5077006.1"/>
    </source>
</evidence>
<dbReference type="Gene3D" id="3.20.20.70">
    <property type="entry name" value="Aldolase class I"/>
    <property type="match status" value="1"/>
</dbReference>